<keyword evidence="18" id="KW-1185">Reference proteome</keyword>
<evidence type="ECO:0000256" key="6">
    <source>
        <dbReference type="ARBA" id="ARBA00022525"/>
    </source>
</evidence>
<dbReference type="InterPro" id="IPR034285">
    <property type="entry name" value="CuRO_2_LCC"/>
</dbReference>
<comment type="subcellular location">
    <subcellularLocation>
        <location evidence="2 13">Secreted</location>
        <location evidence="2 13">Extracellular space</location>
        <location evidence="2 13">Apoplast</location>
    </subcellularLocation>
</comment>
<dbReference type="GO" id="GO:0046274">
    <property type="term" value="P:lignin catabolic process"/>
    <property type="evidence" value="ECO:0007669"/>
    <property type="project" value="UniProtKB-KW"/>
</dbReference>
<accession>A0AAW1NHN9</accession>
<dbReference type="PROSITE" id="PS00079">
    <property type="entry name" value="MULTICOPPER_OXIDASE1"/>
    <property type="match status" value="1"/>
</dbReference>
<dbReference type="PANTHER" id="PTHR11709:SF324">
    <property type="entry name" value="LACCASE-6"/>
    <property type="match status" value="1"/>
</dbReference>
<keyword evidence="10 13" id="KW-0186">Copper</keyword>
<keyword evidence="6 13" id="KW-0964">Secreted</keyword>
<dbReference type="PANTHER" id="PTHR11709">
    <property type="entry name" value="MULTI-COPPER OXIDASE"/>
    <property type="match status" value="1"/>
</dbReference>
<dbReference type="Pfam" id="PF07732">
    <property type="entry name" value="Cu-oxidase_3"/>
    <property type="match status" value="1"/>
</dbReference>
<evidence type="ECO:0000256" key="2">
    <source>
        <dbReference type="ARBA" id="ARBA00004271"/>
    </source>
</evidence>
<keyword evidence="12 13" id="KW-0439">Lignin degradation</keyword>
<dbReference type="PROSITE" id="PS00080">
    <property type="entry name" value="MULTICOPPER_OXIDASE2"/>
    <property type="match status" value="1"/>
</dbReference>
<dbReference type="CDD" id="cd13897">
    <property type="entry name" value="CuRO_3_LCC_plant"/>
    <property type="match status" value="1"/>
</dbReference>
<dbReference type="InterPro" id="IPR034288">
    <property type="entry name" value="CuRO_1_LCC"/>
</dbReference>
<dbReference type="InterPro" id="IPR033138">
    <property type="entry name" value="Cu_oxidase_CS"/>
</dbReference>
<evidence type="ECO:0000256" key="11">
    <source>
        <dbReference type="ARBA" id="ARBA00023180"/>
    </source>
</evidence>
<evidence type="ECO:0000256" key="12">
    <source>
        <dbReference type="ARBA" id="ARBA00023185"/>
    </source>
</evidence>
<dbReference type="EMBL" id="JBDFQZ010000001">
    <property type="protein sequence ID" value="KAK9758083.1"/>
    <property type="molecule type" value="Genomic_DNA"/>
</dbReference>
<name>A0AAW1NHN9_SAPOF</name>
<dbReference type="InterPro" id="IPR011706">
    <property type="entry name" value="Cu-oxidase_C"/>
</dbReference>
<keyword evidence="8 13" id="KW-0677">Repeat</keyword>
<dbReference type="CDD" id="cd13875">
    <property type="entry name" value="CuRO_2_LCC_plant"/>
    <property type="match status" value="1"/>
</dbReference>
<dbReference type="InterPro" id="IPR045087">
    <property type="entry name" value="Cu-oxidase_fam"/>
</dbReference>
<dbReference type="GO" id="GO:0005507">
    <property type="term" value="F:copper ion binding"/>
    <property type="evidence" value="ECO:0007669"/>
    <property type="project" value="InterPro"/>
</dbReference>
<keyword evidence="9 13" id="KW-0560">Oxidoreductase</keyword>
<evidence type="ECO:0000256" key="8">
    <source>
        <dbReference type="ARBA" id="ARBA00022737"/>
    </source>
</evidence>
<dbReference type="GO" id="GO:0048046">
    <property type="term" value="C:apoplast"/>
    <property type="evidence" value="ECO:0007669"/>
    <property type="project" value="UniProtKB-SubCell"/>
</dbReference>
<feature type="domain" description="Plastocyanin-like" evidence="16">
    <location>
        <begin position="41"/>
        <end position="154"/>
    </location>
</feature>
<sequence>MANSVVCVTVWFILMLKAHSHLNTVTRHINRRSTQFYDFKVQMTSITKLCKTNHIVTVNGMYPGPVIYAREDDKVAVKVTNESPYNVTIHWHGVRQKLSCWYDGPSYITQCPIKPGQTFTYKFTLVKQKGTLLWHAHTSWLRGTVYGAIVVYPKIGVSYPFNPPYEEHVITLGEYWLKDLVQIEHDVLSGGGSPPPANAFTINGQPGPNYNCSTNDTYTLDVIPGKTYLLRIINAALNMQHFFAVANHNLTIVEADGEYTKPLTVNQIMLGPGETMNVLIKSDQVIGTYSMSMGPYMSAKNVTFQNISAIAYLRYTGTTSDTLPSLALLPSFNDTLASNAIIEGLRSLYPVNIPSETDTNLFITIGFNVEKCASKTPSKNCKGVNGGVMAASMNNVSFIMPNISLLEAYYGKISGHFTEDFPDIPLKGYDYVNHAPNSIPYNTQSVIGTKTKVIEYGSRVQIILQDTGTVTTENHPIHLHGYNFYVVGYGSGNYNSKTASFNLVDPPSLNTIGVPSGGWAAIRFVADNPGAWFMHCHLEVHMSWGLSTVLIVKNGQGKAETLSHPPADRPKC</sequence>
<dbReference type="EC" id="1.10.3.2" evidence="4 13"/>
<feature type="domain" description="Plastocyanin-like" evidence="15">
    <location>
        <begin position="442"/>
        <end position="555"/>
    </location>
</feature>
<evidence type="ECO:0000256" key="4">
    <source>
        <dbReference type="ARBA" id="ARBA00012297"/>
    </source>
</evidence>
<comment type="cofactor">
    <cofactor evidence="13">
        <name>Cu cation</name>
        <dbReference type="ChEBI" id="CHEBI:23378"/>
    </cofactor>
    <text evidence="13">Binds 4 Cu cations per monomer.</text>
</comment>
<gene>
    <name evidence="17" type="ORF">RND81_01G205600</name>
</gene>
<comment type="similarity">
    <text evidence="3 13">Belongs to the multicopper oxidase family.</text>
</comment>
<evidence type="ECO:0000259" key="14">
    <source>
        <dbReference type="Pfam" id="PF00394"/>
    </source>
</evidence>
<dbReference type="Pfam" id="PF07731">
    <property type="entry name" value="Cu-oxidase_2"/>
    <property type="match status" value="1"/>
</dbReference>
<evidence type="ECO:0000256" key="9">
    <source>
        <dbReference type="ARBA" id="ARBA00023002"/>
    </source>
</evidence>
<dbReference type="Gene3D" id="2.60.40.420">
    <property type="entry name" value="Cupredoxins - blue copper proteins"/>
    <property type="match status" value="3"/>
</dbReference>
<evidence type="ECO:0000259" key="15">
    <source>
        <dbReference type="Pfam" id="PF07731"/>
    </source>
</evidence>
<dbReference type="InterPro" id="IPR011707">
    <property type="entry name" value="Cu-oxidase-like_N"/>
</dbReference>
<dbReference type="GO" id="GO:0052716">
    <property type="term" value="F:hydroquinone:oxygen oxidoreductase activity"/>
    <property type="evidence" value="ECO:0007669"/>
    <property type="project" value="UniProtKB-EC"/>
</dbReference>
<dbReference type="InterPro" id="IPR034289">
    <property type="entry name" value="CuRO_3_LCC"/>
</dbReference>
<evidence type="ECO:0000259" key="16">
    <source>
        <dbReference type="Pfam" id="PF07732"/>
    </source>
</evidence>
<keyword evidence="11" id="KW-0325">Glycoprotein</keyword>
<dbReference type="NCBIfam" id="TIGR03389">
    <property type="entry name" value="laccase"/>
    <property type="match status" value="1"/>
</dbReference>
<feature type="domain" description="Plastocyanin-like" evidence="14">
    <location>
        <begin position="166"/>
        <end position="317"/>
    </location>
</feature>
<reference evidence="17" key="1">
    <citation type="submission" date="2024-03" db="EMBL/GenBank/DDBJ databases">
        <title>WGS assembly of Saponaria officinalis var. Norfolk2.</title>
        <authorList>
            <person name="Jenkins J."/>
            <person name="Shu S."/>
            <person name="Grimwood J."/>
            <person name="Barry K."/>
            <person name="Goodstein D."/>
            <person name="Schmutz J."/>
            <person name="Leebens-Mack J."/>
            <person name="Osbourn A."/>
        </authorList>
    </citation>
    <scope>NUCLEOTIDE SEQUENCE [LARGE SCALE GENOMIC DNA]</scope>
    <source>
        <strain evidence="17">JIC</strain>
    </source>
</reference>
<organism evidence="17 18">
    <name type="scientific">Saponaria officinalis</name>
    <name type="common">Common soapwort</name>
    <name type="synonym">Lychnis saponaria</name>
    <dbReference type="NCBI Taxonomy" id="3572"/>
    <lineage>
        <taxon>Eukaryota</taxon>
        <taxon>Viridiplantae</taxon>
        <taxon>Streptophyta</taxon>
        <taxon>Embryophyta</taxon>
        <taxon>Tracheophyta</taxon>
        <taxon>Spermatophyta</taxon>
        <taxon>Magnoliopsida</taxon>
        <taxon>eudicotyledons</taxon>
        <taxon>Gunneridae</taxon>
        <taxon>Pentapetalae</taxon>
        <taxon>Caryophyllales</taxon>
        <taxon>Caryophyllaceae</taxon>
        <taxon>Caryophylleae</taxon>
        <taxon>Saponaria</taxon>
    </lineage>
</organism>
<comment type="caution">
    <text evidence="17">The sequence shown here is derived from an EMBL/GenBank/DDBJ whole genome shotgun (WGS) entry which is preliminary data.</text>
</comment>
<dbReference type="CDD" id="cd13849">
    <property type="entry name" value="CuRO_1_LCC_plant"/>
    <property type="match status" value="1"/>
</dbReference>
<keyword evidence="7 13" id="KW-0479">Metal-binding</keyword>
<dbReference type="Pfam" id="PF00394">
    <property type="entry name" value="Cu-oxidase"/>
    <property type="match status" value="1"/>
</dbReference>
<feature type="chain" id="PRO_5043097501" description="Laccase" evidence="13">
    <location>
        <begin position="21"/>
        <end position="572"/>
    </location>
</feature>
<evidence type="ECO:0000256" key="3">
    <source>
        <dbReference type="ARBA" id="ARBA00010609"/>
    </source>
</evidence>
<dbReference type="AlphaFoldDB" id="A0AAW1NHN9"/>
<comment type="catalytic activity">
    <reaction evidence="1 13">
        <text>4 hydroquinone + O2 = 4 benzosemiquinone + 2 H2O</text>
        <dbReference type="Rhea" id="RHEA:11276"/>
        <dbReference type="ChEBI" id="CHEBI:15377"/>
        <dbReference type="ChEBI" id="CHEBI:15379"/>
        <dbReference type="ChEBI" id="CHEBI:17594"/>
        <dbReference type="ChEBI" id="CHEBI:17977"/>
        <dbReference type="EC" id="1.10.3.2"/>
    </reaction>
</comment>
<feature type="signal peptide" evidence="13">
    <location>
        <begin position="1"/>
        <end position="20"/>
    </location>
</feature>
<proteinExistence type="inferred from homology"/>
<dbReference type="InterPro" id="IPR008972">
    <property type="entry name" value="Cupredoxin"/>
</dbReference>
<dbReference type="InterPro" id="IPR017761">
    <property type="entry name" value="Laccase"/>
</dbReference>
<dbReference type="Proteomes" id="UP001443914">
    <property type="component" value="Unassembled WGS sequence"/>
</dbReference>
<keyword evidence="5 13" id="KW-0052">Apoplast</keyword>
<evidence type="ECO:0000256" key="13">
    <source>
        <dbReference type="RuleBase" id="RU361119"/>
    </source>
</evidence>
<dbReference type="InterPro" id="IPR001117">
    <property type="entry name" value="Cu-oxidase_2nd"/>
</dbReference>
<evidence type="ECO:0000256" key="5">
    <source>
        <dbReference type="ARBA" id="ARBA00022523"/>
    </source>
</evidence>
<evidence type="ECO:0000256" key="1">
    <source>
        <dbReference type="ARBA" id="ARBA00000349"/>
    </source>
</evidence>
<keyword evidence="13" id="KW-0732">Signal</keyword>
<dbReference type="SUPFAM" id="SSF49503">
    <property type="entry name" value="Cupredoxins"/>
    <property type="match status" value="3"/>
</dbReference>
<evidence type="ECO:0000256" key="10">
    <source>
        <dbReference type="ARBA" id="ARBA00023008"/>
    </source>
</evidence>
<evidence type="ECO:0000313" key="17">
    <source>
        <dbReference type="EMBL" id="KAK9758083.1"/>
    </source>
</evidence>
<comment type="function">
    <text evidence="13">Lignin degradation and detoxification of lignin-derived products.</text>
</comment>
<evidence type="ECO:0000256" key="7">
    <source>
        <dbReference type="ARBA" id="ARBA00022723"/>
    </source>
</evidence>
<dbReference type="InterPro" id="IPR002355">
    <property type="entry name" value="Cu_oxidase_Cu_BS"/>
</dbReference>
<protein>
    <recommendedName>
        <fullName evidence="4 13">Laccase</fullName>
        <ecNumber evidence="4 13">1.10.3.2</ecNumber>
    </recommendedName>
    <alternativeName>
        <fullName evidence="13">Benzenediol:oxygen oxidoreductase</fullName>
    </alternativeName>
    <alternativeName>
        <fullName evidence="13">Diphenol oxidase</fullName>
    </alternativeName>
    <alternativeName>
        <fullName evidence="13">Urishiol oxidase</fullName>
    </alternativeName>
</protein>
<evidence type="ECO:0000313" key="18">
    <source>
        <dbReference type="Proteomes" id="UP001443914"/>
    </source>
</evidence>